<dbReference type="Gene3D" id="3.40.50.40">
    <property type="match status" value="1"/>
</dbReference>
<dbReference type="PIRSF" id="PIRSF500176">
    <property type="entry name" value="L_ASNase"/>
    <property type="match status" value="1"/>
</dbReference>
<dbReference type="KEGG" id="rmm:ROSMUCSMR3_01634"/>
<dbReference type="GO" id="GO:0004067">
    <property type="term" value="F:asparaginase activity"/>
    <property type="evidence" value="ECO:0007669"/>
    <property type="project" value="UniProtKB-UniRule"/>
</dbReference>
<dbReference type="PIRSF" id="PIRSF001220">
    <property type="entry name" value="L-ASNase_gatD"/>
    <property type="match status" value="1"/>
</dbReference>
<sequence length="275" mass="27688">MRLIHTGGTIGMVPSPQGLVPAMKLVEAAVGERARVTVLDPLVDSAAIGAADWNRLLDLIETADDPVIVTHGTDTMAYTGAALSQALAGRDAPVILCGAMAPLGTGGDAEANLDLALSAQPGPGVWLAFANRLIPAAGLVKHDSHGADSFRAVPQAPLSLPPARRFGAARIGILTLTPGIPAAMVAAALSELDGCVLRVFGAGTAPPDPALYRALSEAHQRGCALRAVSACEAGGLVPGAYAAGAALWGAGVQNGGLDTAEAAFVRLWLHHSTGA</sequence>
<organism evidence="4 5">
    <name type="scientific">Roseovarius mucosus</name>
    <dbReference type="NCBI Taxonomy" id="215743"/>
    <lineage>
        <taxon>Bacteria</taxon>
        <taxon>Pseudomonadati</taxon>
        <taxon>Pseudomonadota</taxon>
        <taxon>Alphaproteobacteria</taxon>
        <taxon>Rhodobacterales</taxon>
        <taxon>Roseobacteraceae</taxon>
        <taxon>Roseovarius</taxon>
    </lineage>
</organism>
<keyword evidence="5" id="KW-1185">Reference proteome</keyword>
<dbReference type="PRINTS" id="PR00139">
    <property type="entry name" value="ASNGLNASE"/>
</dbReference>
<dbReference type="InterPro" id="IPR027473">
    <property type="entry name" value="L-asparaginase_C"/>
</dbReference>
<accession>A0A1V0RMW1</accession>
<dbReference type="InterPro" id="IPR036152">
    <property type="entry name" value="Asp/glu_Ase-like_sf"/>
</dbReference>
<dbReference type="SMART" id="SM00870">
    <property type="entry name" value="Asparaginase"/>
    <property type="match status" value="1"/>
</dbReference>
<keyword evidence="4" id="KW-0378">Hydrolase</keyword>
<evidence type="ECO:0000259" key="2">
    <source>
        <dbReference type="Pfam" id="PF00710"/>
    </source>
</evidence>
<dbReference type="EC" id="3.5.1.1" evidence="4"/>
<dbReference type="Pfam" id="PF00710">
    <property type="entry name" value="Asparaginase"/>
    <property type="match status" value="1"/>
</dbReference>
<dbReference type="AlphaFoldDB" id="A0A1V0RMW1"/>
<dbReference type="PANTHER" id="PTHR11707">
    <property type="entry name" value="L-ASPARAGINASE"/>
    <property type="match status" value="1"/>
</dbReference>
<evidence type="ECO:0000313" key="5">
    <source>
        <dbReference type="Proteomes" id="UP000192273"/>
    </source>
</evidence>
<feature type="domain" description="Asparaginase/glutaminase C-terminal" evidence="3">
    <location>
        <begin position="170"/>
        <end position="270"/>
    </location>
</feature>
<feature type="active site" description="O-isoaspartyl threonine intermediate" evidence="1">
    <location>
        <position position="9"/>
    </location>
</feature>
<dbReference type="InterPro" id="IPR037152">
    <property type="entry name" value="L-asparaginase_N_sf"/>
</dbReference>
<protein>
    <submittedName>
        <fullName evidence="4">L-asparaginase 1</fullName>
        <ecNumber evidence="4">3.5.1.1</ecNumber>
    </submittedName>
</protein>
<reference evidence="4 5" key="1">
    <citation type="submission" date="2017-03" db="EMBL/GenBank/DDBJ databases">
        <title>Genome Sequence of Roseovarius mucosus strain SMR3 Isolated from a culture of the Diatom Skeletonema marinoi.</title>
        <authorList>
            <person name="Topel M."/>
            <person name="Pinder M."/>
            <person name="Johansson O.N."/>
            <person name="Kourtchenko O."/>
            <person name="Godhe A."/>
            <person name="Clarke A.K."/>
        </authorList>
    </citation>
    <scope>NUCLEOTIDE SEQUENCE [LARGE SCALE GENOMIC DNA]</scope>
    <source>
        <strain evidence="4 5">SMR3</strain>
    </source>
</reference>
<dbReference type="RefSeq" id="WP_081507001.1">
    <property type="nucleotide sequence ID" value="NZ_CP020474.1"/>
</dbReference>
<evidence type="ECO:0000256" key="1">
    <source>
        <dbReference type="PIRSR" id="PIRSR001220-1"/>
    </source>
</evidence>
<dbReference type="Pfam" id="PF17763">
    <property type="entry name" value="Asparaginase_C"/>
    <property type="match status" value="1"/>
</dbReference>
<dbReference type="GO" id="GO:0005829">
    <property type="term" value="C:cytosol"/>
    <property type="evidence" value="ECO:0007669"/>
    <property type="project" value="TreeGrafter"/>
</dbReference>
<dbReference type="OrthoDB" id="9788068at2"/>
<proteinExistence type="predicted"/>
<dbReference type="EMBL" id="CP020474">
    <property type="protein sequence ID" value="ARE83118.1"/>
    <property type="molecule type" value="Genomic_DNA"/>
</dbReference>
<dbReference type="Proteomes" id="UP000192273">
    <property type="component" value="Chromosome"/>
</dbReference>
<gene>
    <name evidence="4" type="primary">ansA</name>
    <name evidence="4" type="ORF">ROSMUCSMR3_01634</name>
</gene>
<evidence type="ECO:0000259" key="3">
    <source>
        <dbReference type="Pfam" id="PF17763"/>
    </source>
</evidence>
<evidence type="ECO:0000313" key="4">
    <source>
        <dbReference type="EMBL" id="ARE83118.1"/>
    </source>
</evidence>
<dbReference type="InterPro" id="IPR006034">
    <property type="entry name" value="Asparaginase/glutaminase-like"/>
</dbReference>
<dbReference type="PROSITE" id="PS51732">
    <property type="entry name" value="ASN_GLN_ASE_3"/>
    <property type="match status" value="1"/>
</dbReference>
<name>A0A1V0RMW1_9RHOB</name>
<feature type="domain" description="L-asparaginase N-terminal" evidence="2">
    <location>
        <begin position="3"/>
        <end position="158"/>
    </location>
</feature>
<dbReference type="InterPro" id="IPR040919">
    <property type="entry name" value="Asparaginase_C"/>
</dbReference>
<dbReference type="Gene3D" id="3.40.50.1170">
    <property type="entry name" value="L-asparaginase, N-terminal domain"/>
    <property type="match status" value="1"/>
</dbReference>
<dbReference type="PANTHER" id="PTHR11707:SF28">
    <property type="entry name" value="60 KDA LYSOPHOSPHOLIPASE"/>
    <property type="match status" value="1"/>
</dbReference>
<dbReference type="InterPro" id="IPR027474">
    <property type="entry name" value="L-asparaginase_N"/>
</dbReference>
<dbReference type="SUPFAM" id="SSF53774">
    <property type="entry name" value="Glutaminase/Asparaginase"/>
    <property type="match status" value="1"/>
</dbReference>